<evidence type="ECO:0000313" key="5">
    <source>
        <dbReference type="Proteomes" id="UP000239724"/>
    </source>
</evidence>
<evidence type="ECO:0000256" key="2">
    <source>
        <dbReference type="ARBA" id="ARBA00022946"/>
    </source>
</evidence>
<sequence length="237" mass="25137">MKRFWDVASVNPTAAGFEILLDGKPMRLPSGAPLTVTAPRLAEAIAAEWQAAGGAKGGEMSFADTPLTRLAGTAAERIPPDPAPTIDAIARYGETDLLCYRAETPQALVQRQQQQWTPWVEWAALTLDAPLRVTAGVGYLKQHHDCITALKQAVAAQTPDTLAALGIAVPALGSLVLGLALAAGALDGETAYALGALDELFQVEQWGEDEEAASRRAAIRADVLLAERYIALTRRDA</sequence>
<keyword evidence="2" id="KW-0809">Transit peptide</keyword>
<dbReference type="InterPro" id="IPR042272">
    <property type="entry name" value="ATP12_ATP_synth-F1-assembly_N"/>
</dbReference>
<dbReference type="Gene3D" id="1.10.3580.10">
    <property type="entry name" value="ATP12 ATPase"/>
    <property type="match status" value="1"/>
</dbReference>
<protein>
    <submittedName>
        <fullName evidence="4">Chaperone, ATP12</fullName>
    </submittedName>
</protein>
<dbReference type="GO" id="GO:0043461">
    <property type="term" value="P:proton-transporting ATP synthase complex assembly"/>
    <property type="evidence" value="ECO:0007669"/>
    <property type="project" value="InterPro"/>
</dbReference>
<dbReference type="PANTHER" id="PTHR21013:SF10">
    <property type="entry name" value="ATP SYNTHASE MITOCHONDRIAL F1 COMPLEX ASSEMBLY FACTOR 2"/>
    <property type="match status" value="1"/>
</dbReference>
<evidence type="ECO:0000256" key="1">
    <source>
        <dbReference type="ARBA" id="ARBA00008231"/>
    </source>
</evidence>
<name>A0A2S6NEK9_RHOGL</name>
<dbReference type="InterPro" id="IPR023335">
    <property type="entry name" value="ATP12_ortho_dom_sf"/>
</dbReference>
<evidence type="ECO:0000256" key="3">
    <source>
        <dbReference type="ARBA" id="ARBA00023186"/>
    </source>
</evidence>
<accession>A0A2S6NEK9</accession>
<dbReference type="PANTHER" id="PTHR21013">
    <property type="entry name" value="ATP SYNTHASE MITOCHONDRIAL F1 COMPLEX ASSEMBLY FACTOR 2/ATP12 PROTEIN, MITOCHONDRIAL PRECURSOR"/>
    <property type="match status" value="1"/>
</dbReference>
<keyword evidence="5" id="KW-1185">Reference proteome</keyword>
<comment type="caution">
    <text evidence="4">The sequence shown here is derived from an EMBL/GenBank/DDBJ whole genome shotgun (WGS) entry which is preliminary data.</text>
</comment>
<dbReference type="RefSeq" id="WP_104519669.1">
    <property type="nucleotide sequence ID" value="NZ_NHRY01000156.1"/>
</dbReference>
<dbReference type="Proteomes" id="UP000239724">
    <property type="component" value="Unassembled WGS sequence"/>
</dbReference>
<organism evidence="4 5">
    <name type="scientific">Rhodopila globiformis</name>
    <name type="common">Rhodopseudomonas globiformis</name>
    <dbReference type="NCBI Taxonomy" id="1071"/>
    <lineage>
        <taxon>Bacteria</taxon>
        <taxon>Pseudomonadati</taxon>
        <taxon>Pseudomonadota</taxon>
        <taxon>Alphaproteobacteria</taxon>
        <taxon>Acetobacterales</taxon>
        <taxon>Acetobacteraceae</taxon>
        <taxon>Rhodopila</taxon>
    </lineage>
</organism>
<dbReference type="EMBL" id="NHRY01000156">
    <property type="protein sequence ID" value="PPQ33037.1"/>
    <property type="molecule type" value="Genomic_DNA"/>
</dbReference>
<dbReference type="Pfam" id="PF07542">
    <property type="entry name" value="ATP12"/>
    <property type="match status" value="1"/>
</dbReference>
<keyword evidence="3" id="KW-0143">Chaperone</keyword>
<dbReference type="InterPro" id="IPR011419">
    <property type="entry name" value="ATP12_ATP_synth-F1-assembly"/>
</dbReference>
<reference evidence="4 5" key="1">
    <citation type="journal article" date="2018" name="Arch. Microbiol.">
        <title>New insights into the metabolic potential of the phototrophic purple bacterium Rhodopila globiformis DSM 161(T) from its draft genome sequence and evidence for a vanadium-dependent nitrogenase.</title>
        <authorList>
            <person name="Imhoff J.F."/>
            <person name="Rahn T."/>
            <person name="Kunzel S."/>
            <person name="Neulinger S.C."/>
        </authorList>
    </citation>
    <scope>NUCLEOTIDE SEQUENCE [LARGE SCALE GENOMIC DNA]</scope>
    <source>
        <strain evidence="4 5">DSM 161</strain>
    </source>
</reference>
<comment type="similarity">
    <text evidence="1">Belongs to the ATP12 family.</text>
</comment>
<proteinExistence type="inferred from homology"/>
<dbReference type="OrthoDB" id="9797825at2"/>
<gene>
    <name evidence="4" type="ORF">CCS01_15100</name>
</gene>
<dbReference type="SUPFAM" id="SSF160909">
    <property type="entry name" value="ATP12-like"/>
    <property type="match status" value="1"/>
</dbReference>
<dbReference type="AlphaFoldDB" id="A0A2S6NEK9"/>
<dbReference type="Gene3D" id="3.30.2180.10">
    <property type="entry name" value="ATP12-like"/>
    <property type="match status" value="1"/>
</dbReference>
<evidence type="ECO:0000313" key="4">
    <source>
        <dbReference type="EMBL" id="PPQ33037.1"/>
    </source>
</evidence>